<evidence type="ECO:0008006" key="4">
    <source>
        <dbReference type="Google" id="ProtNLM"/>
    </source>
</evidence>
<dbReference type="PANTHER" id="PTHR41339">
    <property type="entry name" value="LIPL48"/>
    <property type="match status" value="1"/>
</dbReference>
<organism evidence="2 3">
    <name type="scientific">Phaeodactylibacter luteus</name>
    <dbReference type="NCBI Taxonomy" id="1564516"/>
    <lineage>
        <taxon>Bacteria</taxon>
        <taxon>Pseudomonadati</taxon>
        <taxon>Bacteroidota</taxon>
        <taxon>Saprospiria</taxon>
        <taxon>Saprospirales</taxon>
        <taxon>Haliscomenobacteraceae</taxon>
        <taxon>Phaeodactylibacter</taxon>
    </lineage>
</organism>
<dbReference type="EMBL" id="VOOR01000001">
    <property type="protein sequence ID" value="TXB70138.1"/>
    <property type="molecule type" value="Genomic_DNA"/>
</dbReference>
<dbReference type="RefSeq" id="WP_147165357.1">
    <property type="nucleotide sequence ID" value="NZ_VOOR01000001.1"/>
</dbReference>
<dbReference type="AlphaFoldDB" id="A0A5C6S5N9"/>
<dbReference type="Proteomes" id="UP000321580">
    <property type="component" value="Unassembled WGS sequence"/>
</dbReference>
<feature type="signal peptide" evidence="1">
    <location>
        <begin position="1"/>
        <end position="20"/>
    </location>
</feature>
<sequence>MRCSKLVLLFSVLLSWQCTKQDQIWEETQTTIVSGAENAQFFIQAIDEEGALVAGAMLQENLAGQSWEAGEQEVIVIPGTDIPSGGLPVTLTANGYLPQVKTLAGSDNQAAYLQFRMARFRAESTAAAGALAGLDGGGQLRLPYSLVGPDGSPYTEEVKVQSRYYPPSSPATAEAAPGNLSAVGQDGKAYTIAPYGIYAITLLSADGQELQPGEGTTATLQFPIPDSYPSGAAGAPLLSMDEATGRWVEEGAAQMRNGYLEAEVGHFSWWASAQLYTPANLCLRLVGQNGLPLPYFNYRISSPEQDEFYASGWTDGSGQLCTWAPAGLPLAVGLYWEGSLLPPTALGSIDSDTELGDLPVGWGTLALVAGQGTDCDGSPAPSLMTAYTMNNTTGYTLANQEGNFRFLSAGQGLLEVQLTNYEANTQSEPRSILIDEQGAAYDLGAIMACEPNNGSGLVNVQGAINESMTWEGGNTYVLNGLVIVEEGASLTIEPGTVIKGAPGEGANASALVIAQGAQIIAEGTPNLPIVFTSLADEVTPQAIASGQYGSPNLSPDEHGLWGGVILMGRAPVSAVNEFGQDVNEAKISSLLIPELFSQYGGLNPDDSSGRLSHLSIRHAGVSLGLGYDVQGLVLAGIGRETSIEHIEIVGAKDDAIALFGGTVTLSDIVAWNAEDDGIDTDQGWSGTLGNFVVLTPGSSALELDGPEGSLPGSHRIQNGTIVMNGNGRTAQQYLIDVDEDTGCELSSLHFIGPFAQGQTVTNHEIGPGATFEDITFDIAPAEFSSLFNNSAPIPAGCSPGGSPQADVTVFNWTWAAESGNLDGL</sequence>
<evidence type="ECO:0000313" key="2">
    <source>
        <dbReference type="EMBL" id="TXB70138.1"/>
    </source>
</evidence>
<reference evidence="2 3" key="1">
    <citation type="submission" date="2019-08" db="EMBL/GenBank/DDBJ databases">
        <title>Genome of Phaeodactylibacter luteus.</title>
        <authorList>
            <person name="Bowman J.P."/>
        </authorList>
    </citation>
    <scope>NUCLEOTIDE SEQUENCE [LARGE SCALE GENOMIC DNA]</scope>
    <source>
        <strain evidence="2 3">KCTC 42180</strain>
    </source>
</reference>
<accession>A0A5C6S5N9</accession>
<comment type="caution">
    <text evidence="2">The sequence shown here is derived from an EMBL/GenBank/DDBJ whole genome shotgun (WGS) entry which is preliminary data.</text>
</comment>
<evidence type="ECO:0000256" key="1">
    <source>
        <dbReference type="SAM" id="SignalP"/>
    </source>
</evidence>
<proteinExistence type="predicted"/>
<dbReference type="OrthoDB" id="1521716at2"/>
<keyword evidence="3" id="KW-1185">Reference proteome</keyword>
<gene>
    <name evidence="2" type="ORF">FRY97_00090</name>
</gene>
<protein>
    <recommendedName>
        <fullName evidence="4">Carboxypeptidase regulatory-like domain-containing protein</fullName>
    </recommendedName>
</protein>
<dbReference type="PANTHER" id="PTHR41339:SF1">
    <property type="entry name" value="SECRETED PROTEIN"/>
    <property type="match status" value="1"/>
</dbReference>
<keyword evidence="1" id="KW-0732">Signal</keyword>
<name>A0A5C6S5N9_9BACT</name>
<evidence type="ECO:0000313" key="3">
    <source>
        <dbReference type="Proteomes" id="UP000321580"/>
    </source>
</evidence>
<feature type="chain" id="PRO_5022851274" description="Carboxypeptidase regulatory-like domain-containing protein" evidence="1">
    <location>
        <begin position="21"/>
        <end position="824"/>
    </location>
</feature>